<organism evidence="1">
    <name type="scientific">Myoviridae sp. ctCL221</name>
    <dbReference type="NCBI Taxonomy" id="2826630"/>
    <lineage>
        <taxon>Viruses</taxon>
        <taxon>Duplodnaviria</taxon>
        <taxon>Heunggongvirae</taxon>
        <taxon>Uroviricota</taxon>
        <taxon>Caudoviricetes</taxon>
    </lineage>
</organism>
<protein>
    <submittedName>
        <fullName evidence="1">Tail tube protein</fullName>
    </submittedName>
</protein>
<dbReference type="EMBL" id="BK014833">
    <property type="protein sequence ID" value="DAD77738.1"/>
    <property type="molecule type" value="Genomic_DNA"/>
</dbReference>
<evidence type="ECO:0000313" key="1">
    <source>
        <dbReference type="EMBL" id="DAD77738.1"/>
    </source>
</evidence>
<sequence>MASIGLRTAKYNKIDYTTKKYAALAKELIVPVLGRLIDAKINEERNSTELRADDIIAEKDKSFKGGTLNLTVDDVTDETYADVKGCVISEKEVTDNSEDIAPELGYGHIVTKIYKGVKSYKVEFLPRIQITKITADRKTKGESIEYNTVSVEADVMELEETINGMKVGDWKKTETFATLAEAQTYLDGLLTPSK</sequence>
<reference evidence="1" key="1">
    <citation type="journal article" date="2021" name="Proc. Natl. Acad. Sci. U.S.A.">
        <title>A Catalog of Tens of Thousands of Viruses from Human Metagenomes Reveals Hidden Associations with Chronic Diseases.</title>
        <authorList>
            <person name="Tisza M.J."/>
            <person name="Buck C.B."/>
        </authorList>
    </citation>
    <scope>NUCLEOTIDE SEQUENCE</scope>
    <source>
        <strain evidence="1">CtCL221</strain>
    </source>
</reference>
<proteinExistence type="predicted"/>
<accession>A0A8S5M689</accession>
<name>A0A8S5M689_9CAUD</name>